<dbReference type="PANTHER" id="PTHR43918">
    <property type="entry name" value="ACETYLCHOLINESTERASE"/>
    <property type="match status" value="1"/>
</dbReference>
<dbReference type="AlphaFoldDB" id="A0AAD9SRH7"/>
<comment type="similarity">
    <text evidence="1 3">Belongs to the type-B carboxylesterase/lipase family.</text>
</comment>
<dbReference type="Gene3D" id="3.40.50.1820">
    <property type="entry name" value="alpha/beta hydrolase"/>
    <property type="match status" value="1"/>
</dbReference>
<dbReference type="PROSITE" id="PS00122">
    <property type="entry name" value="CARBOXYLESTERASE_B_1"/>
    <property type="match status" value="1"/>
</dbReference>
<accession>A0AAD9SRH7</accession>
<gene>
    <name evidence="5" type="ORF">N8I77_001725</name>
</gene>
<feature type="domain" description="Carboxylesterase type B" evidence="4">
    <location>
        <begin position="44"/>
        <end position="389"/>
    </location>
</feature>
<name>A0AAD9SRH7_PHOAM</name>
<evidence type="ECO:0000256" key="2">
    <source>
        <dbReference type="ARBA" id="ARBA00022801"/>
    </source>
</evidence>
<dbReference type="InterPro" id="IPR002018">
    <property type="entry name" value="CarbesteraseB"/>
</dbReference>
<dbReference type="InterPro" id="IPR029058">
    <property type="entry name" value="AB_hydrolase_fold"/>
</dbReference>
<dbReference type="PANTHER" id="PTHR43918:SF4">
    <property type="entry name" value="CARBOXYLIC ESTER HYDROLASE"/>
    <property type="match status" value="1"/>
</dbReference>
<evidence type="ECO:0000313" key="5">
    <source>
        <dbReference type="EMBL" id="KAK2614936.1"/>
    </source>
</evidence>
<protein>
    <recommendedName>
        <fullName evidence="3">Carboxylic ester hydrolase</fullName>
        <ecNumber evidence="3">3.1.1.-</ecNumber>
    </recommendedName>
</protein>
<dbReference type="Pfam" id="PF00135">
    <property type="entry name" value="COesterase"/>
    <property type="match status" value="1"/>
</dbReference>
<evidence type="ECO:0000256" key="3">
    <source>
        <dbReference type="RuleBase" id="RU361235"/>
    </source>
</evidence>
<organism evidence="5 6">
    <name type="scientific">Phomopsis amygdali</name>
    <name type="common">Fusicoccum amygdali</name>
    <dbReference type="NCBI Taxonomy" id="1214568"/>
    <lineage>
        <taxon>Eukaryota</taxon>
        <taxon>Fungi</taxon>
        <taxon>Dikarya</taxon>
        <taxon>Ascomycota</taxon>
        <taxon>Pezizomycotina</taxon>
        <taxon>Sordariomycetes</taxon>
        <taxon>Sordariomycetidae</taxon>
        <taxon>Diaporthales</taxon>
        <taxon>Diaporthaceae</taxon>
        <taxon>Diaporthe</taxon>
    </lineage>
</organism>
<keyword evidence="2 3" id="KW-0378">Hydrolase</keyword>
<keyword evidence="6" id="KW-1185">Reference proteome</keyword>
<dbReference type="InterPro" id="IPR050654">
    <property type="entry name" value="AChE-related_enzymes"/>
</dbReference>
<dbReference type="EC" id="3.1.1.-" evidence="3"/>
<dbReference type="GO" id="GO:0052689">
    <property type="term" value="F:carboxylic ester hydrolase activity"/>
    <property type="evidence" value="ECO:0007669"/>
    <property type="project" value="TreeGrafter"/>
</dbReference>
<dbReference type="EMBL" id="JAUJFL010000001">
    <property type="protein sequence ID" value="KAK2614936.1"/>
    <property type="molecule type" value="Genomic_DNA"/>
</dbReference>
<dbReference type="SUPFAM" id="SSF53474">
    <property type="entry name" value="alpha/beta-Hydrolases"/>
    <property type="match status" value="1"/>
</dbReference>
<evidence type="ECO:0000256" key="1">
    <source>
        <dbReference type="ARBA" id="ARBA00005964"/>
    </source>
</evidence>
<dbReference type="InterPro" id="IPR019826">
    <property type="entry name" value="Carboxylesterase_B_AS"/>
</dbReference>
<dbReference type="Proteomes" id="UP001265746">
    <property type="component" value="Unassembled WGS sequence"/>
</dbReference>
<reference evidence="5" key="1">
    <citation type="submission" date="2023-06" db="EMBL/GenBank/DDBJ databases">
        <authorList>
            <person name="Noh H."/>
        </authorList>
    </citation>
    <scope>NUCLEOTIDE SEQUENCE</scope>
    <source>
        <strain evidence="5">DUCC20226</strain>
    </source>
</reference>
<sequence length="534" mass="58303">MSKTTQEEDKMVAQKFGAALAALMSSTAAASSISRHRTTARAATPVVHLDNGLSVQGRIAPAASTVAEFLGIPYAQPPVDDLRWAPPQDYEVASNNSVVNATALPPSCWQYISVHPGILRTDAPEYMIGNAGMAEDCLTMSIWAPAKALEAEEGLPVLIWFYGGGFATGGIDVPYQIPVNWIERSQSHIVVSFNYRLNIFGFPTAAGLTEQNFGLMDQRFAVEWIKENIAKFGGDSERMVIWGQSAGSTAVDLYNFAYAEEPIVKGLIMDSGTAHLDILINRENTDFSSFSLVAANLGCGNQTSSEAELACMRKVPASKLEDFVATYEDSGASPSINFIPVVDDNLVFNNYTQKAADGEMSDLPAIIGFNENEGLFLTTYNATNPDFATALEYSYDYFWCPATLTTYERLENNRITHRYYYTGNFTNISPQPWMGAYHESELPMLFGTHMDFRGNSTPFEYAVSHTLQDAYVAFVADPVNGLNSIGWPAYEGPGGTVMQWADMSNLTLAHLTTVTEIEEGCQNKGLLTSLAQGS</sequence>
<proteinExistence type="inferred from homology"/>
<evidence type="ECO:0000259" key="4">
    <source>
        <dbReference type="Pfam" id="PF00135"/>
    </source>
</evidence>
<evidence type="ECO:0000313" key="6">
    <source>
        <dbReference type="Proteomes" id="UP001265746"/>
    </source>
</evidence>
<comment type="caution">
    <text evidence="5">The sequence shown here is derived from an EMBL/GenBank/DDBJ whole genome shotgun (WGS) entry which is preliminary data.</text>
</comment>